<accession>A0A0J7KLR0</accession>
<proteinExistence type="predicted"/>
<dbReference type="InterPro" id="IPR001584">
    <property type="entry name" value="Integrase_cat-core"/>
</dbReference>
<name>A0A0J7KLR0_LASNI</name>
<dbReference type="PaxDb" id="67767-A0A0J7KLR0"/>
<evidence type="ECO:0000313" key="2">
    <source>
        <dbReference type="EMBL" id="KMQ91222.1"/>
    </source>
</evidence>
<dbReference type="AlphaFoldDB" id="A0A0J7KLR0"/>
<dbReference type="GO" id="GO:0015074">
    <property type="term" value="P:DNA integration"/>
    <property type="evidence" value="ECO:0007669"/>
    <property type="project" value="InterPro"/>
</dbReference>
<gene>
    <name evidence="2" type="ORF">RF55_8940</name>
</gene>
<dbReference type="Gene3D" id="3.30.420.10">
    <property type="entry name" value="Ribonuclease H-like superfamily/Ribonuclease H"/>
    <property type="match status" value="1"/>
</dbReference>
<dbReference type="STRING" id="67767.A0A0J7KLR0"/>
<feature type="domain" description="Integrase catalytic" evidence="1">
    <location>
        <begin position="15"/>
        <end position="209"/>
    </location>
</feature>
<dbReference type="OrthoDB" id="6432478at2759"/>
<organism evidence="2 3">
    <name type="scientific">Lasius niger</name>
    <name type="common">Black garden ant</name>
    <dbReference type="NCBI Taxonomy" id="67767"/>
    <lineage>
        <taxon>Eukaryota</taxon>
        <taxon>Metazoa</taxon>
        <taxon>Ecdysozoa</taxon>
        <taxon>Arthropoda</taxon>
        <taxon>Hexapoda</taxon>
        <taxon>Insecta</taxon>
        <taxon>Pterygota</taxon>
        <taxon>Neoptera</taxon>
        <taxon>Endopterygota</taxon>
        <taxon>Hymenoptera</taxon>
        <taxon>Apocrita</taxon>
        <taxon>Aculeata</taxon>
        <taxon>Formicoidea</taxon>
        <taxon>Formicidae</taxon>
        <taxon>Formicinae</taxon>
        <taxon>Lasius</taxon>
        <taxon>Lasius</taxon>
    </lineage>
</organism>
<reference evidence="2 3" key="1">
    <citation type="submission" date="2015-04" db="EMBL/GenBank/DDBJ databases">
        <title>Lasius niger genome sequencing.</title>
        <authorList>
            <person name="Konorov E.A."/>
            <person name="Nikitin M.A."/>
            <person name="Kirill M.V."/>
            <person name="Chang P."/>
        </authorList>
    </citation>
    <scope>NUCLEOTIDE SEQUENCE [LARGE SCALE GENOMIC DNA]</scope>
    <source>
        <tissue evidence="2">Whole</tissue>
    </source>
</reference>
<dbReference type="EMBL" id="LBMM01005768">
    <property type="protein sequence ID" value="KMQ91222.1"/>
    <property type="molecule type" value="Genomic_DNA"/>
</dbReference>
<dbReference type="InterPro" id="IPR036397">
    <property type="entry name" value="RNaseH_sf"/>
</dbReference>
<evidence type="ECO:0000259" key="1">
    <source>
        <dbReference type="PROSITE" id="PS50994"/>
    </source>
</evidence>
<evidence type="ECO:0000313" key="3">
    <source>
        <dbReference type="Proteomes" id="UP000036403"/>
    </source>
</evidence>
<comment type="caution">
    <text evidence="2">The sequence shown here is derived from an EMBL/GenBank/DDBJ whole genome shotgun (WGS) entry which is preliminary data.</text>
</comment>
<dbReference type="PANTHER" id="PTHR47331:SF2">
    <property type="match status" value="1"/>
</dbReference>
<dbReference type="Proteomes" id="UP000036403">
    <property type="component" value="Unassembled WGS sequence"/>
</dbReference>
<dbReference type="PROSITE" id="PS50994">
    <property type="entry name" value="INTEGRASE"/>
    <property type="match status" value="1"/>
</dbReference>
<dbReference type="InterPro" id="IPR012337">
    <property type="entry name" value="RNaseH-like_sf"/>
</dbReference>
<sequence>MSEALMGSLPAGRVTVSKPFLHCGVDYAGPIILREGKRRNARNHKAYISIFVCFATKGVHIELVSDLTSESFIAALRRFISRRGKPSCMYSDNGTTFVGAHKRLKELYEFINDSQTQGEIQQFLREHQTAWCFIPPNAPHFGGLWEAVVKSAKHHMIRIIGKAHLNFEEMTTALHEVEAILNSRPLTQLSSDPNDLTYLSPGHFLIGTTLNSFPCRDLHDVNENRLTRWQRVEQMRQHFWRRWSDEYLHSLQERTKWRANKGLQLKPNQLVLVKQQGLAPLQWLLGRVQELHTGSDGIARAALVRTAKGLFTRLLSKLAILPIDI</sequence>
<keyword evidence="3" id="KW-1185">Reference proteome</keyword>
<dbReference type="GO" id="GO:0003676">
    <property type="term" value="F:nucleic acid binding"/>
    <property type="evidence" value="ECO:0007669"/>
    <property type="project" value="InterPro"/>
</dbReference>
<dbReference type="SUPFAM" id="SSF53098">
    <property type="entry name" value="Ribonuclease H-like"/>
    <property type="match status" value="1"/>
</dbReference>
<dbReference type="Pfam" id="PF18701">
    <property type="entry name" value="DUF5641"/>
    <property type="match status" value="1"/>
</dbReference>
<dbReference type="PANTHER" id="PTHR47331">
    <property type="entry name" value="PHD-TYPE DOMAIN-CONTAINING PROTEIN"/>
    <property type="match status" value="1"/>
</dbReference>
<dbReference type="Pfam" id="PF00665">
    <property type="entry name" value="rve"/>
    <property type="match status" value="1"/>
</dbReference>
<protein>
    <recommendedName>
        <fullName evidence="1">Integrase catalytic domain-containing protein</fullName>
    </recommendedName>
</protein>
<dbReference type="InterPro" id="IPR040676">
    <property type="entry name" value="DUF5641"/>
</dbReference>